<feature type="domain" description="CMP/dCMP-type deaminase" evidence="1">
    <location>
        <begin position="6"/>
        <end position="165"/>
    </location>
</feature>
<dbReference type="GO" id="GO:0008835">
    <property type="term" value="F:diaminohydroxyphosphoribosylaminopyrimidine deaminase activity"/>
    <property type="evidence" value="ECO:0007669"/>
    <property type="project" value="TreeGrafter"/>
</dbReference>
<protein>
    <recommendedName>
        <fullName evidence="1">CMP/dCMP-type deaminase domain-containing protein</fullName>
    </recommendedName>
</protein>
<dbReference type="CDD" id="cd01285">
    <property type="entry name" value="nucleoside_deaminase"/>
    <property type="match status" value="1"/>
</dbReference>
<organism evidence="2 3">
    <name type="scientific">Cerrena zonata</name>
    <dbReference type="NCBI Taxonomy" id="2478898"/>
    <lineage>
        <taxon>Eukaryota</taxon>
        <taxon>Fungi</taxon>
        <taxon>Dikarya</taxon>
        <taxon>Basidiomycota</taxon>
        <taxon>Agaricomycotina</taxon>
        <taxon>Agaricomycetes</taxon>
        <taxon>Polyporales</taxon>
        <taxon>Cerrenaceae</taxon>
        <taxon>Cerrena</taxon>
    </lineage>
</organism>
<dbReference type="InterPro" id="IPR016193">
    <property type="entry name" value="Cytidine_deaminase-like"/>
</dbReference>
<proteinExistence type="predicted"/>
<dbReference type="Gene3D" id="3.40.140.10">
    <property type="entry name" value="Cytidine Deaminase, domain 2"/>
    <property type="match status" value="1"/>
</dbReference>
<evidence type="ECO:0000313" key="3">
    <source>
        <dbReference type="Proteomes" id="UP001385951"/>
    </source>
</evidence>
<gene>
    <name evidence="2" type="ORF">QCA50_008721</name>
</gene>
<dbReference type="PANTHER" id="PTHR11079">
    <property type="entry name" value="CYTOSINE DEAMINASE FAMILY MEMBER"/>
    <property type="match status" value="1"/>
</dbReference>
<comment type="caution">
    <text evidence="2">The sequence shown here is derived from an EMBL/GenBank/DDBJ whole genome shotgun (WGS) entry which is preliminary data.</text>
</comment>
<evidence type="ECO:0000313" key="2">
    <source>
        <dbReference type="EMBL" id="KAK7688349.1"/>
    </source>
</evidence>
<dbReference type="SUPFAM" id="SSF53927">
    <property type="entry name" value="Cytidine deaminase-like"/>
    <property type="match status" value="1"/>
</dbReference>
<dbReference type="Proteomes" id="UP001385951">
    <property type="component" value="Unassembled WGS sequence"/>
</dbReference>
<name>A0AAW0G9N5_9APHY</name>
<dbReference type="AlphaFoldDB" id="A0AAW0G9N5"/>
<dbReference type="GO" id="GO:0006139">
    <property type="term" value="P:nucleobase-containing compound metabolic process"/>
    <property type="evidence" value="ECO:0007669"/>
    <property type="project" value="UniProtKB-ARBA"/>
</dbReference>
<keyword evidence="3" id="KW-1185">Reference proteome</keyword>
<reference evidence="2 3" key="1">
    <citation type="submission" date="2022-09" db="EMBL/GenBank/DDBJ databases">
        <authorList>
            <person name="Palmer J.M."/>
        </authorList>
    </citation>
    <scope>NUCLEOTIDE SEQUENCE [LARGE SCALE GENOMIC DNA]</scope>
    <source>
        <strain evidence="2 3">DSM 7382</strain>
    </source>
</reference>
<dbReference type="InterPro" id="IPR002125">
    <property type="entry name" value="CMP_dCMP_dom"/>
</dbReference>
<evidence type="ECO:0000259" key="1">
    <source>
        <dbReference type="PROSITE" id="PS51747"/>
    </source>
</evidence>
<dbReference type="PANTHER" id="PTHR11079:SF190">
    <property type="entry name" value="CYTOSINE DEAMINASE"/>
    <property type="match status" value="1"/>
</dbReference>
<sequence length="196" mass="21770">MTAYELADQLGMTAAILEAQKGVKEGGIPIGSALVHHGDETVGPQVLGSGHNRRIQKSSPTLHGEMDALEIAGRQKAEVYRNSTMVRLGITLNSTAGRWRECGLLGIIQDLTCTFCELRIQYTTLSPCSMCTGAILLYRIPRVVIGENHNFRGEEDLLRSRGVEVIVLDNKECHDMMKTFIETRPEEWNEDIGEKE</sequence>
<accession>A0AAW0G9N5</accession>
<dbReference type="PROSITE" id="PS51747">
    <property type="entry name" value="CYT_DCMP_DEAMINASES_2"/>
    <property type="match status" value="1"/>
</dbReference>
<dbReference type="EMBL" id="JASBNA010000011">
    <property type="protein sequence ID" value="KAK7688349.1"/>
    <property type="molecule type" value="Genomic_DNA"/>
</dbReference>
<dbReference type="Pfam" id="PF00383">
    <property type="entry name" value="dCMP_cyt_deam_1"/>
    <property type="match status" value="1"/>
</dbReference>